<dbReference type="InParanoid" id="K1VM59"/>
<dbReference type="GO" id="GO:0005737">
    <property type="term" value="C:cytoplasm"/>
    <property type="evidence" value="ECO:0007669"/>
    <property type="project" value="UniProtKB-SubCell"/>
</dbReference>
<proteinExistence type="predicted"/>
<dbReference type="PANTHER" id="PTHR46006">
    <property type="entry name" value="RHO GUANINE NUCLEOTIDE EXCHANGE FACTOR AT 64C, ISOFORM A"/>
    <property type="match status" value="1"/>
</dbReference>
<accession>K1VM59</accession>
<evidence type="ECO:0000313" key="5">
    <source>
        <dbReference type="EMBL" id="EKD01811.1"/>
    </source>
</evidence>
<feature type="compositionally biased region" description="Low complexity" evidence="3">
    <location>
        <begin position="231"/>
        <end position="247"/>
    </location>
</feature>
<feature type="compositionally biased region" description="Polar residues" evidence="3">
    <location>
        <begin position="180"/>
        <end position="191"/>
    </location>
</feature>
<dbReference type="SUPFAM" id="SSF48065">
    <property type="entry name" value="DBL homology domain (DH-domain)"/>
    <property type="match status" value="1"/>
</dbReference>
<evidence type="ECO:0000256" key="1">
    <source>
        <dbReference type="ARBA" id="ARBA00004496"/>
    </source>
</evidence>
<protein>
    <recommendedName>
        <fullName evidence="4">DH domain-containing protein</fullName>
    </recommendedName>
</protein>
<keyword evidence="6" id="KW-1185">Reference proteome</keyword>
<feature type="compositionally biased region" description="Basic and acidic residues" evidence="3">
    <location>
        <begin position="761"/>
        <end position="773"/>
    </location>
</feature>
<feature type="region of interest" description="Disordered" evidence="3">
    <location>
        <begin position="209"/>
        <end position="249"/>
    </location>
</feature>
<dbReference type="EMBL" id="AMBO01000310">
    <property type="protein sequence ID" value="EKD01811.1"/>
    <property type="molecule type" value="Genomic_DNA"/>
</dbReference>
<dbReference type="eggNOG" id="KOG4305">
    <property type="taxonomic scope" value="Eukaryota"/>
</dbReference>
<feature type="region of interest" description="Disordered" evidence="3">
    <location>
        <begin position="1"/>
        <end position="20"/>
    </location>
</feature>
<dbReference type="SMART" id="SM00325">
    <property type="entry name" value="RhoGEF"/>
    <property type="match status" value="1"/>
</dbReference>
<dbReference type="Proteomes" id="UP000006757">
    <property type="component" value="Unassembled WGS sequence"/>
</dbReference>
<dbReference type="PANTHER" id="PTHR46006:SF6">
    <property type="entry name" value="INTERSECTIN-2 ISOFORM X1"/>
    <property type="match status" value="1"/>
</dbReference>
<organism evidence="5 6">
    <name type="scientific">Trichosporon asahii var. asahii (strain CBS 8904)</name>
    <name type="common">Yeast</name>
    <dbReference type="NCBI Taxonomy" id="1220162"/>
    <lineage>
        <taxon>Eukaryota</taxon>
        <taxon>Fungi</taxon>
        <taxon>Dikarya</taxon>
        <taxon>Basidiomycota</taxon>
        <taxon>Agaricomycotina</taxon>
        <taxon>Tremellomycetes</taxon>
        <taxon>Trichosporonales</taxon>
        <taxon>Trichosporonaceae</taxon>
        <taxon>Trichosporon</taxon>
    </lineage>
</organism>
<comment type="caution">
    <text evidence="5">The sequence shown here is derived from an EMBL/GenBank/DDBJ whole genome shotgun (WGS) entry which is preliminary data.</text>
</comment>
<keyword evidence="2" id="KW-0963">Cytoplasm</keyword>
<gene>
    <name evidence="5" type="ORF">A1Q2_03874</name>
</gene>
<dbReference type="InterPro" id="IPR000219">
    <property type="entry name" value="DH_dom"/>
</dbReference>
<dbReference type="GO" id="GO:0005085">
    <property type="term" value="F:guanyl-nucleotide exchange factor activity"/>
    <property type="evidence" value="ECO:0007669"/>
    <property type="project" value="InterPro"/>
</dbReference>
<name>K1VM59_TRIAC</name>
<feature type="compositionally biased region" description="Low complexity" evidence="3">
    <location>
        <begin position="774"/>
        <end position="795"/>
    </location>
</feature>
<dbReference type="PROSITE" id="PS50010">
    <property type="entry name" value="DH_2"/>
    <property type="match status" value="1"/>
</dbReference>
<evidence type="ECO:0000256" key="2">
    <source>
        <dbReference type="ARBA" id="ARBA00022490"/>
    </source>
</evidence>
<feature type="region of interest" description="Disordered" evidence="3">
    <location>
        <begin position="180"/>
        <end position="199"/>
    </location>
</feature>
<evidence type="ECO:0000313" key="6">
    <source>
        <dbReference type="Proteomes" id="UP000006757"/>
    </source>
</evidence>
<dbReference type="STRING" id="1220162.K1VM59"/>
<dbReference type="AlphaFoldDB" id="K1VM59"/>
<dbReference type="GO" id="GO:0035025">
    <property type="term" value="P:positive regulation of Rho protein signal transduction"/>
    <property type="evidence" value="ECO:0007669"/>
    <property type="project" value="TreeGrafter"/>
</dbReference>
<comment type="subcellular location">
    <subcellularLocation>
        <location evidence="1">Cytoplasm</location>
    </subcellularLocation>
</comment>
<dbReference type="Pfam" id="PF00621">
    <property type="entry name" value="RhoGEF"/>
    <property type="match status" value="1"/>
</dbReference>
<evidence type="ECO:0000259" key="4">
    <source>
        <dbReference type="PROSITE" id="PS50010"/>
    </source>
</evidence>
<reference evidence="5 6" key="1">
    <citation type="journal article" date="2012" name="Eukaryot. Cell">
        <title>Genome sequence of the Trichosporon asahii environmental strain CBS 8904.</title>
        <authorList>
            <person name="Yang R.Y."/>
            <person name="Li H.T."/>
            <person name="Zhu H."/>
            <person name="Zhou G.P."/>
            <person name="Wang M."/>
            <person name="Wang L."/>
        </authorList>
    </citation>
    <scope>NUCLEOTIDE SEQUENCE [LARGE SCALE GENOMIC DNA]</scope>
    <source>
        <strain evidence="5 6">CBS 8904</strain>
    </source>
</reference>
<feature type="region of interest" description="Disordered" evidence="3">
    <location>
        <begin position="90"/>
        <end position="112"/>
    </location>
</feature>
<feature type="domain" description="DH" evidence="4">
    <location>
        <begin position="479"/>
        <end position="669"/>
    </location>
</feature>
<dbReference type="HOGENOM" id="CLU_314275_0_0_1"/>
<feature type="region of interest" description="Disordered" evidence="3">
    <location>
        <begin position="305"/>
        <end position="436"/>
    </location>
</feature>
<dbReference type="InterPro" id="IPR051480">
    <property type="entry name" value="Endocytic_GEF_Adapter"/>
</dbReference>
<feature type="region of interest" description="Disordered" evidence="3">
    <location>
        <begin position="758"/>
        <end position="825"/>
    </location>
</feature>
<dbReference type="CDD" id="cd00160">
    <property type="entry name" value="RhoGEF"/>
    <property type="match status" value="1"/>
</dbReference>
<evidence type="ECO:0000256" key="3">
    <source>
        <dbReference type="SAM" id="MobiDB-lite"/>
    </source>
</evidence>
<sequence>MPASPKAATMSRQQAPPRSYSLATGIAAKLSQPINSSLPDLPRIMSSGIDTNLLTPVSSAHSSSTTPAFGPFSESEASFYTSASSVESSCESSDGLASPWPRRLSGPGGKIAGPAPSVLPVVVRPDSLTSSTDEEMPTRSAWTTAPVRRHSSKRYGWSKQPTEAYPLPVSPNANASRYSVASCPTPNSHPSGPSIRVCESSRGAPRLSFVRDGMESPPQKTLEFGAKMTNSPTSKESPSSGEPSPTGARKRRLNALRGLVANLDFAQPWSIVDQPHHDETGKYFWACPGDPPPQLELSLGTKFDGKFEVDEPTPTSPDLGSPVESDTDSQSWGHSKSKSFSRSLISVVHDDDDDNRERSISPPFPMVDRPASTTPRAAPKKLGPLTSASSTHLLPPKTSALARSTSRLRKSASARQVREPPQPPRQRQESFHVRHTGYTKSTRPVMPRVETGRTWREALNDSDIYQNIVSQEDGEKEVKRQEVMFEFCETEHAFVRSCRDVLRLFAHPLKTPDGVWMSGIPTHACELFDLLEKLTDTHDELARALQGLPRTNGTVQVGQFVTAMRPWIEKLSCHEPYIASFHPVSQFLDEETRNEMSNYGEFLRMQTRNPAMGAMGLTSMLLKPIQRLTKYPLMLYRLLDATPVGHPDHAAVSELIEATETVLSHLETCKAREDEFQQLVSIQQRCDGLPLDFRLATRGRRLLGHAQVVRAYAKDAVVHPGAHFTRSHTLKNIRSSLQSALGAASTTDLAAYAGFTSSDASEVKERPSRRSTRDSTTTTSSATSATSSTQSLASSLPRRPPVSRGASLISSDGTPPPSKSPSIRKARRDDVYTMLIFNDVILIAQPMADRGNLFRTKKSDLARLRLVPVAEGGLGSVDDMKMLVGNGTAEQFALTVRGHHGPVNTTTYALVPPTSSLSRRTQRSAAIGSDGIATVDDLVETIGSMTR</sequence>
<dbReference type="InterPro" id="IPR035899">
    <property type="entry name" value="DBL_dom_sf"/>
</dbReference>
<feature type="compositionally biased region" description="Low complexity" evidence="3">
    <location>
        <begin position="328"/>
        <end position="347"/>
    </location>
</feature>
<dbReference type="OrthoDB" id="1716625at2759"/>
<feature type="region of interest" description="Disordered" evidence="3">
    <location>
        <begin position="128"/>
        <end position="155"/>
    </location>
</feature>
<dbReference type="Gene3D" id="1.20.900.10">
    <property type="entry name" value="Dbl homology (DH) domain"/>
    <property type="match status" value="1"/>
</dbReference>